<keyword evidence="2 5" id="KW-0812">Transmembrane</keyword>
<feature type="transmembrane region" description="Helical" evidence="5">
    <location>
        <begin position="6"/>
        <end position="28"/>
    </location>
</feature>
<comment type="subcellular location">
    <subcellularLocation>
        <location evidence="1">Endomembrane system</location>
        <topology evidence="1">Multi-pass membrane protein</topology>
    </subcellularLocation>
</comment>
<evidence type="ECO:0000256" key="4">
    <source>
        <dbReference type="ARBA" id="ARBA00023136"/>
    </source>
</evidence>
<evidence type="ECO:0000256" key="1">
    <source>
        <dbReference type="ARBA" id="ARBA00004127"/>
    </source>
</evidence>
<accession>A0A0G0M1W5</accession>
<dbReference type="GO" id="GO:0012505">
    <property type="term" value="C:endomembrane system"/>
    <property type="evidence" value="ECO:0007669"/>
    <property type="project" value="UniProtKB-SubCell"/>
</dbReference>
<comment type="caution">
    <text evidence="6">The sequence shown here is derived from an EMBL/GenBank/DDBJ whole genome shotgun (WGS) entry which is preliminary data.</text>
</comment>
<evidence type="ECO:0000256" key="2">
    <source>
        <dbReference type="ARBA" id="ARBA00022692"/>
    </source>
</evidence>
<proteinExistence type="predicted"/>
<gene>
    <name evidence="6" type="ORF">UT23_C0014G0023</name>
</gene>
<evidence type="ECO:0000313" key="6">
    <source>
        <dbReference type="EMBL" id="KKQ97287.1"/>
    </source>
</evidence>
<dbReference type="GO" id="GO:0016740">
    <property type="term" value="F:transferase activity"/>
    <property type="evidence" value="ECO:0007669"/>
    <property type="project" value="UniProtKB-ARBA"/>
</dbReference>
<sequence>MKRGVVLLLGIFILVTFYFVVPMLLIRLNIIYNLPIYNNSLLRSFGFVIFLFGFSATLYTTHQHLLTGRVTPVVIESPKKFILRGFYRYSRNPMYIAVLLTFLGIFMILGHLLLIVYILLAIITFQLVVIYKEEPELKKKFGKEYEEYVKKVPRWFPNPFR</sequence>
<evidence type="ECO:0000256" key="5">
    <source>
        <dbReference type="SAM" id="Phobius"/>
    </source>
</evidence>
<evidence type="ECO:0008006" key="8">
    <source>
        <dbReference type="Google" id="ProtNLM"/>
    </source>
</evidence>
<dbReference type="InterPro" id="IPR007318">
    <property type="entry name" value="Phopholipid_MeTrfase"/>
</dbReference>
<evidence type="ECO:0000313" key="7">
    <source>
        <dbReference type="Proteomes" id="UP000034325"/>
    </source>
</evidence>
<keyword evidence="4 5" id="KW-0472">Membrane</keyword>
<reference evidence="6 7" key="1">
    <citation type="journal article" date="2015" name="Nature">
        <title>rRNA introns, odd ribosomes, and small enigmatic genomes across a large radiation of phyla.</title>
        <authorList>
            <person name="Brown C.T."/>
            <person name="Hug L.A."/>
            <person name="Thomas B.C."/>
            <person name="Sharon I."/>
            <person name="Castelle C.J."/>
            <person name="Singh A."/>
            <person name="Wilkins M.J."/>
            <person name="Williams K.H."/>
            <person name="Banfield J.F."/>
        </authorList>
    </citation>
    <scope>NUCLEOTIDE SEQUENCE [LARGE SCALE GENOMIC DNA]</scope>
</reference>
<dbReference type="AlphaFoldDB" id="A0A0G0M1W5"/>
<evidence type="ECO:0000256" key="3">
    <source>
        <dbReference type="ARBA" id="ARBA00022989"/>
    </source>
</evidence>
<dbReference type="PANTHER" id="PTHR12714:SF9">
    <property type="entry name" value="PROTEIN-S-ISOPRENYLCYSTEINE O-METHYLTRANSFERASE"/>
    <property type="match status" value="1"/>
</dbReference>
<protein>
    <recommendedName>
        <fullName evidence="8">Isoprenylcysteine carboxyl methyltransferase</fullName>
    </recommendedName>
</protein>
<dbReference type="PANTHER" id="PTHR12714">
    <property type="entry name" value="PROTEIN-S ISOPRENYLCYSTEINE O-METHYLTRANSFERASE"/>
    <property type="match status" value="1"/>
</dbReference>
<keyword evidence="3 5" id="KW-1133">Transmembrane helix</keyword>
<dbReference type="EMBL" id="LBWA01000014">
    <property type="protein sequence ID" value="KKQ97287.1"/>
    <property type="molecule type" value="Genomic_DNA"/>
</dbReference>
<feature type="transmembrane region" description="Helical" evidence="5">
    <location>
        <begin position="96"/>
        <end position="129"/>
    </location>
</feature>
<name>A0A0G0M1W5_9BACT</name>
<feature type="transmembrane region" description="Helical" evidence="5">
    <location>
        <begin position="40"/>
        <end position="59"/>
    </location>
</feature>
<dbReference type="Proteomes" id="UP000034325">
    <property type="component" value="Unassembled WGS sequence"/>
</dbReference>
<dbReference type="Pfam" id="PF04191">
    <property type="entry name" value="PEMT"/>
    <property type="match status" value="1"/>
</dbReference>
<organism evidence="6 7">
    <name type="scientific">Candidatus Woesebacteria bacterium GW2011_GWA1_39_12</name>
    <dbReference type="NCBI Taxonomy" id="1618549"/>
    <lineage>
        <taxon>Bacteria</taxon>
        <taxon>Candidatus Woeseibacteriota</taxon>
    </lineage>
</organism>
<dbReference type="Gene3D" id="1.20.120.1630">
    <property type="match status" value="1"/>
</dbReference>